<evidence type="ECO:0000313" key="4">
    <source>
        <dbReference type="EMBL" id="CAL1132828.1"/>
    </source>
</evidence>
<feature type="compositionally biased region" description="Basic and acidic residues" evidence="1">
    <location>
        <begin position="258"/>
        <end position="270"/>
    </location>
</feature>
<accession>A0A9P1BU67</accession>
<feature type="non-terminal residue" evidence="3">
    <location>
        <position position="866"/>
    </location>
</feature>
<reference evidence="3" key="1">
    <citation type="submission" date="2022-10" db="EMBL/GenBank/DDBJ databases">
        <authorList>
            <person name="Chen Y."/>
            <person name="Dougan E. K."/>
            <person name="Chan C."/>
            <person name="Rhodes N."/>
            <person name="Thang M."/>
        </authorList>
    </citation>
    <scope>NUCLEOTIDE SEQUENCE</scope>
</reference>
<feature type="region of interest" description="Disordered" evidence="1">
    <location>
        <begin position="255"/>
        <end position="277"/>
    </location>
</feature>
<organism evidence="3">
    <name type="scientific">Cladocopium goreaui</name>
    <dbReference type="NCBI Taxonomy" id="2562237"/>
    <lineage>
        <taxon>Eukaryota</taxon>
        <taxon>Sar</taxon>
        <taxon>Alveolata</taxon>
        <taxon>Dinophyceae</taxon>
        <taxon>Suessiales</taxon>
        <taxon>Symbiodiniaceae</taxon>
        <taxon>Cladocopium</taxon>
    </lineage>
</organism>
<feature type="region of interest" description="Disordered" evidence="1">
    <location>
        <begin position="151"/>
        <end position="182"/>
    </location>
</feature>
<evidence type="ECO:0000313" key="3">
    <source>
        <dbReference type="EMBL" id="CAI3979453.1"/>
    </source>
</evidence>
<keyword evidence="2" id="KW-1133">Transmembrane helix</keyword>
<feature type="compositionally biased region" description="Low complexity" evidence="1">
    <location>
        <begin position="641"/>
        <end position="657"/>
    </location>
</feature>
<name>A0A9P1BU67_9DINO</name>
<feature type="region of interest" description="Disordered" evidence="1">
    <location>
        <begin position="624"/>
        <end position="657"/>
    </location>
</feature>
<feature type="region of interest" description="Disordered" evidence="1">
    <location>
        <begin position="446"/>
        <end position="474"/>
    </location>
</feature>
<evidence type="ECO:0000313" key="5">
    <source>
        <dbReference type="EMBL" id="CAL4766765.1"/>
    </source>
</evidence>
<feature type="compositionally biased region" description="Basic and acidic residues" evidence="1">
    <location>
        <begin position="298"/>
        <end position="312"/>
    </location>
</feature>
<feature type="compositionally biased region" description="Polar residues" evidence="1">
    <location>
        <begin position="366"/>
        <end position="377"/>
    </location>
</feature>
<dbReference type="EMBL" id="CAMXCT030000487">
    <property type="protein sequence ID" value="CAL4766765.1"/>
    <property type="molecule type" value="Genomic_DNA"/>
</dbReference>
<feature type="region of interest" description="Disordered" evidence="1">
    <location>
        <begin position="1"/>
        <end position="63"/>
    </location>
</feature>
<dbReference type="OrthoDB" id="437226at2759"/>
<keyword evidence="6" id="KW-1185">Reference proteome</keyword>
<sequence length="866" mass="91054">MSSSSQGARIPCVGRARSGRNTTEGYGYDSTRARGASPSSDGDDSMQPDAAAEPANAAGSEGSFSRLTHAAEFYASQAATQAAGLFSYKKTGDEKSQEVLADGAGLPVNDVAATEPANAAGSEGSFSRLTHAAEFYASQAATQAAGLFSYKKTGDEKSQEPNEPDSPKASDAAEAANAAASEGSFSRLTHAAEFYASQAATQAAGLFSYKKTDEGQEAAEILGSDGSFARLTHAAVGPLWPTDLAAAAGLFASTASAERQEAPENSHPGHESPLAHAAEVLLAPDQELHHEAFAAEADADTHAPDVVAKIEEPSLEAAETSETYEKPAAKDSEESDAPEEREILQSPVLQEPHEPLPGEVMEDVTPAQTTILSTSSVQKDERSEKAKVEAEKIPKELEVSCEAPTAAPASPSADATTSFTRLTHAAEFYAAQAATHAAEFFLYKKDEKSGPGSPETPAAPAQAAETSAEDVTEGSFSRMTNAAGALASQAATQAAEFFGKSEDAQGGRKRAGQRRQLFGSGLESLHISEGVERCRLDRRSEALEALDNPWRTRSLHVARHQLGAHKVFARCRTLLALEEIKGKLRCWRCGQEILAELDAVEAHEEFCSRPMQQLLEAADLLAGDAPESLDPPGSEVKAEAAEAAGDADAPPSSTSPSSLLAWTTPGVNALVGLKESVKDTSSHMVHRAYRAAGSLGGSKQEGEVQKPLTPDLDPVQVYGRIEDTVETLVLLVLEPVLKGIPSLGILPVRIEARRSVGEHGSPQAAVKALLAKAEAEDAESGMSQRFIRKVSELLVMRFLPVVGAGAFLSYTIYARLRLAALVAEMNGHDSEDPEVQGLLFFSILPGGETHPDVDQSPPATLETPGG</sequence>
<feature type="compositionally biased region" description="Low complexity" evidence="1">
    <location>
        <begin position="453"/>
        <end position="466"/>
    </location>
</feature>
<evidence type="ECO:0000313" key="6">
    <source>
        <dbReference type="Proteomes" id="UP001152797"/>
    </source>
</evidence>
<keyword evidence="2" id="KW-0812">Transmembrane</keyword>
<feature type="compositionally biased region" description="Basic and acidic residues" evidence="1">
    <location>
        <begin position="378"/>
        <end position="391"/>
    </location>
</feature>
<dbReference type="EMBL" id="CAMXCT020000487">
    <property type="protein sequence ID" value="CAL1132828.1"/>
    <property type="molecule type" value="Genomic_DNA"/>
</dbReference>
<evidence type="ECO:0000256" key="2">
    <source>
        <dbReference type="SAM" id="Phobius"/>
    </source>
</evidence>
<feature type="compositionally biased region" description="Basic and acidic residues" evidence="1">
    <location>
        <begin position="323"/>
        <end position="343"/>
    </location>
</feature>
<feature type="transmembrane region" description="Helical" evidence="2">
    <location>
        <begin position="794"/>
        <end position="813"/>
    </location>
</feature>
<gene>
    <name evidence="3" type="ORF">C1SCF055_LOCUS7403</name>
</gene>
<comment type="caution">
    <text evidence="3">The sequence shown here is derived from an EMBL/GenBank/DDBJ whole genome shotgun (WGS) entry which is preliminary data.</text>
</comment>
<feature type="compositionally biased region" description="Low complexity" evidence="1">
    <location>
        <begin position="169"/>
        <end position="182"/>
    </location>
</feature>
<protein>
    <submittedName>
        <fullName evidence="5">ATP-grasp domain-containing protein</fullName>
    </submittedName>
</protein>
<dbReference type="Proteomes" id="UP001152797">
    <property type="component" value="Unassembled WGS sequence"/>
</dbReference>
<keyword evidence="2" id="KW-0472">Membrane</keyword>
<reference evidence="4" key="2">
    <citation type="submission" date="2024-04" db="EMBL/GenBank/DDBJ databases">
        <authorList>
            <person name="Chen Y."/>
            <person name="Shah S."/>
            <person name="Dougan E. K."/>
            <person name="Thang M."/>
            <person name="Chan C."/>
        </authorList>
    </citation>
    <scope>NUCLEOTIDE SEQUENCE [LARGE SCALE GENOMIC DNA]</scope>
</reference>
<dbReference type="AlphaFoldDB" id="A0A9P1BU67"/>
<feature type="region of interest" description="Disordered" evidence="1">
    <location>
        <begin position="298"/>
        <end position="391"/>
    </location>
</feature>
<feature type="compositionally biased region" description="Basic and acidic residues" evidence="1">
    <location>
        <begin position="152"/>
        <end position="168"/>
    </location>
</feature>
<evidence type="ECO:0000256" key="1">
    <source>
        <dbReference type="SAM" id="MobiDB-lite"/>
    </source>
</evidence>
<dbReference type="EMBL" id="CAMXCT010000487">
    <property type="protein sequence ID" value="CAI3979453.1"/>
    <property type="molecule type" value="Genomic_DNA"/>
</dbReference>
<proteinExistence type="predicted"/>